<dbReference type="Proteomes" id="UP000663193">
    <property type="component" value="Chromosome 10"/>
</dbReference>
<sequence length="236" mass="27473">MADDSPLSIAANIIGIMTFVFAIAAAAYARWLWLKSRITQPYELIAQDYERVGHYIRETWILELQMDFTPSPHLDDLIRFVHLDLIMVVLEMVKLTEYTASERIRIGNTARFSEYYGGIEYKIEMMRTLYAREQINAGFARLRKQVSMQSVKDTDLQELQDPDLENPLHADTRLGQDHIWQRSWVLAAAEMSAPDLAQALKMDMDKHERFVRLADKLIQKNKILVLATENRFRSHV</sequence>
<dbReference type="AlphaFoldDB" id="A0A7U2FAU0"/>
<dbReference type="OrthoDB" id="5329749at2759"/>
<name>A0A7U2FAU0_PHANO</name>
<keyword evidence="3" id="KW-1185">Reference proteome</keyword>
<evidence type="ECO:0000313" key="3">
    <source>
        <dbReference type="Proteomes" id="UP000663193"/>
    </source>
</evidence>
<accession>A0A7U2FAU0</accession>
<gene>
    <name evidence="2" type="ORF">JI435_150770</name>
</gene>
<evidence type="ECO:0000313" key="2">
    <source>
        <dbReference type="EMBL" id="QRC99590.1"/>
    </source>
</evidence>
<feature type="transmembrane region" description="Helical" evidence="1">
    <location>
        <begin position="6"/>
        <end position="29"/>
    </location>
</feature>
<keyword evidence="1" id="KW-0472">Membrane</keyword>
<proteinExistence type="predicted"/>
<dbReference type="VEuPathDB" id="FungiDB:JI435_150770"/>
<evidence type="ECO:0000256" key="1">
    <source>
        <dbReference type="SAM" id="Phobius"/>
    </source>
</evidence>
<organism evidence="2 3">
    <name type="scientific">Phaeosphaeria nodorum (strain SN15 / ATCC MYA-4574 / FGSC 10173)</name>
    <name type="common">Glume blotch fungus</name>
    <name type="synonym">Parastagonospora nodorum</name>
    <dbReference type="NCBI Taxonomy" id="321614"/>
    <lineage>
        <taxon>Eukaryota</taxon>
        <taxon>Fungi</taxon>
        <taxon>Dikarya</taxon>
        <taxon>Ascomycota</taxon>
        <taxon>Pezizomycotina</taxon>
        <taxon>Dothideomycetes</taxon>
        <taxon>Pleosporomycetidae</taxon>
        <taxon>Pleosporales</taxon>
        <taxon>Pleosporineae</taxon>
        <taxon>Phaeosphaeriaceae</taxon>
        <taxon>Parastagonospora</taxon>
    </lineage>
</organism>
<keyword evidence="1" id="KW-0812">Transmembrane</keyword>
<protein>
    <submittedName>
        <fullName evidence="2">Uncharacterized protein</fullName>
    </submittedName>
</protein>
<keyword evidence="1" id="KW-1133">Transmembrane helix</keyword>
<dbReference type="EMBL" id="CP069032">
    <property type="protein sequence ID" value="QRC99590.1"/>
    <property type="molecule type" value="Genomic_DNA"/>
</dbReference>
<reference evidence="3" key="1">
    <citation type="journal article" date="2021" name="BMC Genomics">
        <title>Chromosome-level genome assembly and manually-curated proteome of model necrotroph Parastagonospora nodorum Sn15 reveals a genome-wide trove of candidate effector homologs, and redundancy of virulence-related functions within an accessory chromosome.</title>
        <authorList>
            <person name="Bertazzoni S."/>
            <person name="Jones D.A.B."/>
            <person name="Phan H.T."/>
            <person name="Tan K.-C."/>
            <person name="Hane J.K."/>
        </authorList>
    </citation>
    <scope>NUCLEOTIDE SEQUENCE [LARGE SCALE GENOMIC DNA]</scope>
    <source>
        <strain evidence="3">SN15 / ATCC MYA-4574 / FGSC 10173)</strain>
    </source>
</reference>